<keyword evidence="3" id="KW-0433">Leucine-rich repeat</keyword>
<evidence type="ECO:0000256" key="8">
    <source>
        <dbReference type="ARBA" id="ARBA00070210"/>
    </source>
</evidence>
<feature type="region of interest" description="Disordered" evidence="10">
    <location>
        <begin position="610"/>
        <end position="634"/>
    </location>
</feature>
<feature type="region of interest" description="Disordered" evidence="10">
    <location>
        <begin position="315"/>
        <end position="388"/>
    </location>
</feature>
<feature type="domain" description="U2A'/phosphoprotein 32 family A C-terminal" evidence="11">
    <location>
        <begin position="111"/>
        <end position="129"/>
    </location>
</feature>
<evidence type="ECO:0000256" key="4">
    <source>
        <dbReference type="ARBA" id="ARBA00022737"/>
    </source>
</evidence>
<organism evidence="12 13">
    <name type="scientific">Magallana gigas</name>
    <name type="common">Pacific oyster</name>
    <name type="synonym">Crassostrea gigas</name>
    <dbReference type="NCBI Taxonomy" id="29159"/>
    <lineage>
        <taxon>Eukaryota</taxon>
        <taxon>Metazoa</taxon>
        <taxon>Spiralia</taxon>
        <taxon>Lophotrochozoa</taxon>
        <taxon>Mollusca</taxon>
        <taxon>Bivalvia</taxon>
        <taxon>Autobranchia</taxon>
        <taxon>Pteriomorphia</taxon>
        <taxon>Ostreida</taxon>
        <taxon>Ostreoidea</taxon>
        <taxon>Ostreidae</taxon>
        <taxon>Magallana</taxon>
    </lineage>
</organism>
<dbReference type="OMA" id="HPRAKCT"/>
<feature type="coiled-coil region" evidence="9">
    <location>
        <begin position="432"/>
        <end position="548"/>
    </location>
</feature>
<evidence type="ECO:0000256" key="5">
    <source>
        <dbReference type="ARBA" id="ARBA00023054"/>
    </source>
</evidence>
<dbReference type="FunFam" id="3.80.10.10:FF:000489">
    <property type="entry name" value="Centrosomal protein of 72 kDa"/>
    <property type="match status" value="1"/>
</dbReference>
<dbReference type="EnsemblMetazoa" id="G20515.1">
    <property type="protein sequence ID" value="G20515.1:cds"/>
    <property type="gene ID" value="G20515"/>
</dbReference>
<dbReference type="Proteomes" id="UP000005408">
    <property type="component" value="Unassembled WGS sequence"/>
</dbReference>
<dbReference type="InterPro" id="IPR032675">
    <property type="entry name" value="LRR_dom_sf"/>
</dbReference>
<keyword evidence="5 9" id="KW-0175">Coiled coil</keyword>
<dbReference type="GO" id="GO:0034451">
    <property type="term" value="C:centriolar satellite"/>
    <property type="evidence" value="ECO:0007669"/>
    <property type="project" value="UniProtKB-ARBA"/>
</dbReference>
<dbReference type="SUPFAM" id="SSF52058">
    <property type="entry name" value="L domain-like"/>
    <property type="match status" value="1"/>
</dbReference>
<feature type="compositionally biased region" description="Basic and acidic residues" evidence="10">
    <location>
        <begin position="351"/>
        <end position="375"/>
    </location>
</feature>
<dbReference type="Gene3D" id="3.80.10.10">
    <property type="entry name" value="Ribonuclease Inhibitor"/>
    <property type="match status" value="1"/>
</dbReference>
<dbReference type="InterPro" id="IPR003603">
    <property type="entry name" value="U2A'_phosphoprotein32A_C"/>
</dbReference>
<evidence type="ECO:0000256" key="10">
    <source>
        <dbReference type="SAM" id="MobiDB-lite"/>
    </source>
</evidence>
<dbReference type="InterPro" id="IPR055320">
    <property type="entry name" value="CEP72-like"/>
</dbReference>
<dbReference type="EnsemblMetazoa" id="G20515.4">
    <property type="protein sequence ID" value="G20515.4:cds"/>
    <property type="gene ID" value="G20515"/>
</dbReference>
<feature type="region of interest" description="Disordered" evidence="10">
    <location>
        <begin position="146"/>
        <end position="169"/>
    </location>
</feature>
<dbReference type="PANTHER" id="PTHR23311">
    <property type="entry name" value="HEAT SHOCK REGULATED 2"/>
    <property type="match status" value="1"/>
</dbReference>
<comment type="similarity">
    <text evidence="7">Belongs to the CEP72 family.</text>
</comment>
<feature type="coiled-coil region" evidence="9">
    <location>
        <begin position="577"/>
        <end position="604"/>
    </location>
</feature>
<sequence length="648" mass="74817">MALTLSEEVIRNRVNLQHDNLEDVKALSLPGTYHEKVVCLGNSLRKFSRLKALDLSRNSLASLQGLEHLKLLEKLNLYYNNIETMEELKRLRYNTNLKDLDLRLNPVTRTEPDYRLYMIHMLPNLQKLDDRGVRDRERQAALVHFSSSQATEMTHHPPQQEPAQRAPNPRAEMVRGVGKGVVALDDDDVAVLDLIARSGGDLSRPRPITGSSAREDQMQEYSLDVLKSLDTEQTDSPWERPLTPPAPVEVDERLKTYAEKYPNIPVVNVTSYDDPQSRHDVNLQYEDEAEAYNKFKSHGYFTPHPNAEVHADQNRNQREFTQDPPRVPTQRRRSLGEEEDAHKRSNSAPSRKVEDDFGIHRVNGTDHQRSPDESKTMNGSTRGMAPETPENRAFLFKILDLVDRYWNGSKSLHKHAKFKALAYGVIENFLKSEDEVEEREKLKGHLKTLQDENYRLRKYEEAAKANLADSSVNETQLKNSLTKAYRDVDQLKEKLQKYQSENRKLSFQLKETEESKHTTVSSLNPAQLDDIQQQNEILKSEVEMLQIRLKQFGQVQELASMLQQSHKSLVNTNDHLLKDLEDSKRRHQNEIQQMNWSYEQLKKSMNLSRDNTNMTREGYSRGPQRQEFDAGGSEKLSGSALFYRDMDS</sequence>
<dbReference type="PROSITE" id="PS51450">
    <property type="entry name" value="LRR"/>
    <property type="match status" value="2"/>
</dbReference>
<evidence type="ECO:0000256" key="7">
    <source>
        <dbReference type="ARBA" id="ARBA00061023"/>
    </source>
</evidence>
<dbReference type="Pfam" id="PF14580">
    <property type="entry name" value="LRR_9"/>
    <property type="match status" value="1"/>
</dbReference>
<keyword evidence="13" id="KW-1185">Reference proteome</keyword>
<evidence type="ECO:0000259" key="11">
    <source>
        <dbReference type="SMART" id="SM00446"/>
    </source>
</evidence>
<comment type="subcellular location">
    <subcellularLocation>
        <location evidence="1">Cytoplasm</location>
        <location evidence="1">Cytoskeleton</location>
        <location evidence="1">Microtubule organizing center</location>
        <location evidence="1">Centrosome</location>
    </subcellularLocation>
</comment>
<accession>A0A8W8JQS6</accession>
<evidence type="ECO:0000256" key="6">
    <source>
        <dbReference type="ARBA" id="ARBA00023212"/>
    </source>
</evidence>
<dbReference type="SMART" id="SM00446">
    <property type="entry name" value="LRRcap"/>
    <property type="match status" value="1"/>
</dbReference>
<name>A0A8W8JQS6_MAGGI</name>
<evidence type="ECO:0000256" key="2">
    <source>
        <dbReference type="ARBA" id="ARBA00022490"/>
    </source>
</evidence>
<keyword evidence="4" id="KW-0677">Repeat</keyword>
<keyword evidence="2" id="KW-0963">Cytoplasm</keyword>
<protein>
    <recommendedName>
        <fullName evidence="8">Centrosomal protein of 72 kDa</fullName>
    </recommendedName>
</protein>
<dbReference type="AlphaFoldDB" id="A0A8W8JQS6"/>
<dbReference type="OrthoDB" id="676979at2759"/>
<evidence type="ECO:0000313" key="13">
    <source>
        <dbReference type="Proteomes" id="UP000005408"/>
    </source>
</evidence>
<feature type="compositionally biased region" description="Basic and acidic residues" evidence="10">
    <location>
        <begin position="334"/>
        <end position="343"/>
    </location>
</feature>
<dbReference type="InterPro" id="IPR001611">
    <property type="entry name" value="Leu-rich_rpt"/>
</dbReference>
<keyword evidence="6" id="KW-0206">Cytoskeleton</keyword>
<evidence type="ECO:0000256" key="1">
    <source>
        <dbReference type="ARBA" id="ARBA00004300"/>
    </source>
</evidence>
<dbReference type="PANTHER" id="PTHR23311:SF5">
    <property type="entry name" value="CENTROSOMAL PROTEIN OF 72 KDA"/>
    <property type="match status" value="1"/>
</dbReference>
<evidence type="ECO:0000256" key="9">
    <source>
        <dbReference type="SAM" id="Coils"/>
    </source>
</evidence>
<reference evidence="12" key="1">
    <citation type="submission" date="2022-08" db="UniProtKB">
        <authorList>
            <consortium name="EnsemblMetazoa"/>
        </authorList>
    </citation>
    <scope>IDENTIFICATION</scope>
    <source>
        <strain evidence="12">05x7-T-G4-1.051#20</strain>
    </source>
</reference>
<evidence type="ECO:0000313" key="12">
    <source>
        <dbReference type="EnsemblMetazoa" id="G20515.1:cds"/>
    </source>
</evidence>
<proteinExistence type="inferred from homology"/>
<evidence type="ECO:0000256" key="3">
    <source>
        <dbReference type="ARBA" id="ARBA00022614"/>
    </source>
</evidence>